<evidence type="ECO:0000256" key="5">
    <source>
        <dbReference type="PIRNR" id="PIRNR006113"/>
    </source>
</evidence>
<evidence type="ECO:0000313" key="9">
    <source>
        <dbReference type="Proteomes" id="UP000031184"/>
    </source>
</evidence>
<dbReference type="PIRSF" id="PIRSF006113">
    <property type="entry name" value="PTP_synth"/>
    <property type="match status" value="1"/>
</dbReference>
<dbReference type="PATRIC" id="fig|1226633.4.peg.1553"/>
<name>A0A017H510_9FUSO</name>
<feature type="active site" description="Charge relay system" evidence="6">
    <location>
        <position position="129"/>
    </location>
</feature>
<dbReference type="AlphaFoldDB" id="A0A017H510"/>
<organism evidence="8 9">
    <name type="scientific">Fusobacterium necrophorum subsp. funduliforme B35</name>
    <dbReference type="NCBI Taxonomy" id="1226633"/>
    <lineage>
        <taxon>Bacteria</taxon>
        <taxon>Fusobacteriati</taxon>
        <taxon>Fusobacteriota</taxon>
        <taxon>Fusobacteriia</taxon>
        <taxon>Fusobacteriales</taxon>
        <taxon>Fusobacteriaceae</taxon>
        <taxon>Fusobacterium</taxon>
    </lineage>
</organism>
<dbReference type="RefSeq" id="WP_005955583.1">
    <property type="nucleotide sequence ID" value="NZ_AOJP01000007.1"/>
</dbReference>
<dbReference type="OrthoDB" id="9804698at2"/>
<keyword evidence="5" id="KW-0456">Lyase</keyword>
<dbReference type="InterPro" id="IPR007115">
    <property type="entry name" value="6-PTP_synth/QueD"/>
</dbReference>
<dbReference type="Gene3D" id="3.30.479.10">
    <property type="entry name" value="6-pyruvoyl tetrahydropterin synthase/QueD"/>
    <property type="match status" value="1"/>
</dbReference>
<dbReference type="GO" id="GO:0046872">
    <property type="term" value="F:metal ion binding"/>
    <property type="evidence" value="ECO:0007669"/>
    <property type="project" value="UniProtKB-KW"/>
</dbReference>
<dbReference type="EMBL" id="AUZI01000019">
    <property type="protein sequence ID" value="KID48968.1"/>
    <property type="molecule type" value="Genomic_DNA"/>
</dbReference>
<dbReference type="Proteomes" id="UP000031184">
    <property type="component" value="Unassembled WGS sequence"/>
</dbReference>
<comment type="similarity">
    <text evidence="2 5">Belongs to the PTPS family. QueD subfamily.</text>
</comment>
<dbReference type="GO" id="GO:0070497">
    <property type="term" value="F:6-carboxytetrahydropterin synthase activity"/>
    <property type="evidence" value="ECO:0007669"/>
    <property type="project" value="UniProtKB-EC"/>
</dbReference>
<feature type="binding site" evidence="7">
    <location>
        <position position="14"/>
    </location>
    <ligand>
        <name>Zn(2+)</name>
        <dbReference type="ChEBI" id="CHEBI:29105"/>
    </ligand>
</feature>
<comment type="cofactor">
    <cofactor evidence="5 7">
        <name>Zn(2+)</name>
        <dbReference type="ChEBI" id="CHEBI:29105"/>
    </cofactor>
    <text evidence="5 7">Binds 1 zinc ion per subunit.</text>
</comment>
<evidence type="ECO:0000256" key="4">
    <source>
        <dbReference type="ARBA" id="ARBA00048807"/>
    </source>
</evidence>
<dbReference type="UniPathway" id="UPA00391"/>
<accession>A0A017H510</accession>
<evidence type="ECO:0000313" key="8">
    <source>
        <dbReference type="EMBL" id="KID48968.1"/>
    </source>
</evidence>
<comment type="catalytic activity">
    <reaction evidence="4 5">
        <text>7,8-dihydroneopterin 3'-triphosphate + H2O = 6-carboxy-5,6,7,8-tetrahydropterin + triphosphate + acetaldehyde + 2 H(+)</text>
        <dbReference type="Rhea" id="RHEA:27966"/>
        <dbReference type="ChEBI" id="CHEBI:15343"/>
        <dbReference type="ChEBI" id="CHEBI:15377"/>
        <dbReference type="ChEBI" id="CHEBI:15378"/>
        <dbReference type="ChEBI" id="CHEBI:18036"/>
        <dbReference type="ChEBI" id="CHEBI:58462"/>
        <dbReference type="ChEBI" id="CHEBI:61032"/>
        <dbReference type="EC" id="4.1.2.50"/>
    </reaction>
</comment>
<dbReference type="GO" id="GO:0008616">
    <property type="term" value="P:tRNA queuosine(34) biosynthetic process"/>
    <property type="evidence" value="ECO:0007669"/>
    <property type="project" value="UniProtKB-KW"/>
</dbReference>
<dbReference type="PANTHER" id="PTHR12589:SF8">
    <property type="entry name" value="6-CARBOXY-5,6,7,8-TETRAHYDROPTERIN SYNTHASE"/>
    <property type="match status" value="1"/>
</dbReference>
<sequence length="147" mass="17262">MYTLHTEASFDSAHFLKDYQGKCRNIHGHRWKVRIEISGESLQKEGSCRGMILDFSEIKTELREITEYFDHALIIEKNSLKKSLLNALQEEQFRIIEVEFRPTAEHFAKFFYEHFQKKGFPISQALVYETPNNCASYSKDVISYAEV</sequence>
<proteinExistence type="inferred from homology"/>
<dbReference type="SUPFAM" id="SSF55620">
    <property type="entry name" value="Tetrahydrobiopterin biosynthesis enzymes-like"/>
    <property type="match status" value="1"/>
</dbReference>
<dbReference type="PANTHER" id="PTHR12589">
    <property type="entry name" value="PYRUVOYL TETRAHYDROBIOPTERIN SYNTHASE"/>
    <property type="match status" value="1"/>
</dbReference>
<comment type="pathway">
    <text evidence="1 5">Purine metabolism; 7-cyano-7-deazaguanine biosynthesis.</text>
</comment>
<feature type="active site" description="Charge relay system" evidence="6">
    <location>
        <position position="71"/>
    </location>
</feature>
<evidence type="ECO:0000256" key="1">
    <source>
        <dbReference type="ARBA" id="ARBA00005061"/>
    </source>
</evidence>
<keyword evidence="5 7" id="KW-0479">Metal-binding</keyword>
<evidence type="ECO:0000256" key="2">
    <source>
        <dbReference type="ARBA" id="ARBA00008900"/>
    </source>
</evidence>
<dbReference type="GeneID" id="75076400"/>
<dbReference type="Pfam" id="PF01242">
    <property type="entry name" value="PTPS"/>
    <property type="match status" value="1"/>
</dbReference>
<protein>
    <recommendedName>
        <fullName evidence="3 5">6-carboxy-5,6,7,8-tetrahydropterin synthase</fullName>
        <ecNumber evidence="5">4.-.-.-</ecNumber>
    </recommendedName>
</protein>
<gene>
    <name evidence="8" type="ORF">C095_07715</name>
</gene>
<evidence type="ECO:0000256" key="6">
    <source>
        <dbReference type="PIRSR" id="PIRSR006113-1"/>
    </source>
</evidence>
<keyword evidence="5 7" id="KW-0862">Zinc</keyword>
<dbReference type="EC" id="4.-.-.-" evidence="5"/>
<dbReference type="NCBIfam" id="TIGR03367">
    <property type="entry name" value="queuosine_QueD"/>
    <property type="match status" value="1"/>
</dbReference>
<comment type="caution">
    <text evidence="8">The sequence shown here is derived from an EMBL/GenBank/DDBJ whole genome shotgun (WGS) entry which is preliminary data.</text>
</comment>
<evidence type="ECO:0000256" key="3">
    <source>
        <dbReference type="ARBA" id="ARBA00018141"/>
    </source>
</evidence>
<feature type="binding site" evidence="7">
    <location>
        <position position="27"/>
    </location>
    <ligand>
        <name>Zn(2+)</name>
        <dbReference type="ChEBI" id="CHEBI:29105"/>
    </ligand>
</feature>
<keyword evidence="5" id="KW-0671">Queuosine biosynthesis</keyword>
<feature type="binding site" evidence="7">
    <location>
        <position position="29"/>
    </location>
    <ligand>
        <name>Zn(2+)</name>
        <dbReference type="ChEBI" id="CHEBI:29105"/>
    </ligand>
</feature>
<reference evidence="8 9" key="1">
    <citation type="submission" date="2013-08" db="EMBL/GenBank/DDBJ databases">
        <title>An opportunistic ruminal bacterium that causes liver abscesses in cattle.</title>
        <authorList>
            <person name="Benahmed F.H."/>
            <person name="Rasmussen M."/>
            <person name="Harbottle H."/>
            <person name="Soppet D."/>
            <person name="Nagaraja T.G."/>
            <person name="Davidson M."/>
        </authorList>
    </citation>
    <scope>NUCLEOTIDE SEQUENCE [LARGE SCALE GENOMIC DNA]</scope>
    <source>
        <strain evidence="8 9">B35</strain>
    </source>
</reference>
<dbReference type="InterPro" id="IPR038418">
    <property type="entry name" value="6-PTP_synth/QueD_sf"/>
</dbReference>
<evidence type="ECO:0000256" key="7">
    <source>
        <dbReference type="PIRSR" id="PIRSR006113-2"/>
    </source>
</evidence>
<feature type="active site" description="Proton acceptor" evidence="6">
    <location>
        <position position="23"/>
    </location>
</feature>